<sequence>MRSVSDHQAVVAALFDGPTAERVRVVDALGRVTTDEITAAIGLPGFDNSAMDGYAVRAAEIASATEESPVRLPVAEDIPAGRTERLTLAPGTAHRIMTGAPMPDGADAVIPVEATDGAGTGPIGPGAQVVAIRSSVPVGRHIRAAGSDIEAGEPAMPAHTRLGAPQLGLLAALGITEVSVTRRLRVVVLSTGSELVSPGEPLQHGQIYESNGPMLTAAATEAGADATHLHFVADDVATFRARLDEISGDADLIITSGGVSAGAFEVVKEALTSTGDIEFVKVAMQPGMPQGGGHYPGPAGRRVPIITLPGNPVSSLVSFEVFIRPPLRAAMGLPADRDRVTARLSSDIRSPRGKRQFLRGVLRREDGLVVDPIGPPASHHLRFLARADALIDVPAIADEMAAGSSVDVIVL</sequence>
<dbReference type="FunFam" id="3.40.980.10:FF:000004">
    <property type="entry name" value="Molybdopterin molybdenumtransferase"/>
    <property type="match status" value="1"/>
</dbReference>
<evidence type="ECO:0000259" key="12">
    <source>
        <dbReference type="SMART" id="SM00852"/>
    </source>
</evidence>
<evidence type="ECO:0000256" key="5">
    <source>
        <dbReference type="ARBA" id="ARBA00022505"/>
    </source>
</evidence>
<comment type="catalytic activity">
    <reaction evidence="10">
        <text>adenylyl-molybdopterin + molybdate = Mo-molybdopterin + AMP + H(+)</text>
        <dbReference type="Rhea" id="RHEA:35047"/>
        <dbReference type="ChEBI" id="CHEBI:15378"/>
        <dbReference type="ChEBI" id="CHEBI:36264"/>
        <dbReference type="ChEBI" id="CHEBI:62727"/>
        <dbReference type="ChEBI" id="CHEBI:71302"/>
        <dbReference type="ChEBI" id="CHEBI:456215"/>
        <dbReference type="EC" id="2.10.1.1"/>
    </reaction>
</comment>
<dbReference type="SUPFAM" id="SSF63867">
    <property type="entry name" value="MoeA C-terminal domain-like"/>
    <property type="match status" value="1"/>
</dbReference>
<comment type="similarity">
    <text evidence="4 11">Belongs to the MoeA family.</text>
</comment>
<evidence type="ECO:0000256" key="4">
    <source>
        <dbReference type="ARBA" id="ARBA00010763"/>
    </source>
</evidence>
<evidence type="ECO:0000256" key="1">
    <source>
        <dbReference type="ARBA" id="ARBA00001946"/>
    </source>
</evidence>
<dbReference type="InterPro" id="IPR005111">
    <property type="entry name" value="MoeA_C_domain_IV"/>
</dbReference>
<dbReference type="GO" id="GO:0005829">
    <property type="term" value="C:cytosol"/>
    <property type="evidence" value="ECO:0007669"/>
    <property type="project" value="TreeGrafter"/>
</dbReference>
<dbReference type="InterPro" id="IPR001453">
    <property type="entry name" value="MoaB/Mog_dom"/>
</dbReference>
<dbReference type="GO" id="GO:0006777">
    <property type="term" value="P:Mo-molybdopterin cofactor biosynthetic process"/>
    <property type="evidence" value="ECO:0007669"/>
    <property type="project" value="UniProtKB-UniRule"/>
</dbReference>
<keyword evidence="7 11" id="KW-0479">Metal-binding</keyword>
<protein>
    <recommendedName>
        <fullName evidence="11">Molybdopterin molybdenumtransferase</fullName>
        <ecNumber evidence="11">2.10.1.1</ecNumber>
    </recommendedName>
</protein>
<dbReference type="Pfam" id="PF03454">
    <property type="entry name" value="MoeA_C"/>
    <property type="match status" value="1"/>
</dbReference>
<dbReference type="SMART" id="SM00852">
    <property type="entry name" value="MoCF_biosynth"/>
    <property type="match status" value="1"/>
</dbReference>
<dbReference type="NCBIfam" id="TIGR00177">
    <property type="entry name" value="molyb_syn"/>
    <property type="match status" value="1"/>
</dbReference>
<dbReference type="RefSeq" id="WP_124708743.1">
    <property type="nucleotide sequence ID" value="NZ_CP033972.1"/>
</dbReference>
<dbReference type="UniPathway" id="UPA00344"/>
<dbReference type="EC" id="2.10.1.1" evidence="11"/>
<dbReference type="GO" id="GO:0046872">
    <property type="term" value="F:metal ion binding"/>
    <property type="evidence" value="ECO:0007669"/>
    <property type="project" value="UniProtKB-UniRule"/>
</dbReference>
<evidence type="ECO:0000256" key="2">
    <source>
        <dbReference type="ARBA" id="ARBA00002901"/>
    </source>
</evidence>
<evidence type="ECO:0000256" key="11">
    <source>
        <dbReference type="RuleBase" id="RU365090"/>
    </source>
</evidence>
<dbReference type="OrthoDB" id="9804758at2"/>
<evidence type="ECO:0000313" key="13">
    <source>
        <dbReference type="EMBL" id="AZG46192.1"/>
    </source>
</evidence>
<dbReference type="Gene3D" id="3.40.980.10">
    <property type="entry name" value="MoaB/Mog-like domain"/>
    <property type="match status" value="1"/>
</dbReference>
<dbReference type="InterPro" id="IPR036425">
    <property type="entry name" value="MoaB/Mog-like_dom_sf"/>
</dbReference>
<accession>A0A3G8JNW0</accession>
<gene>
    <name evidence="13" type="primary">moaE2_2</name>
    <name evidence="13" type="ORF">D7316_02793</name>
</gene>
<evidence type="ECO:0000256" key="7">
    <source>
        <dbReference type="ARBA" id="ARBA00022723"/>
    </source>
</evidence>
<dbReference type="PANTHER" id="PTHR10192">
    <property type="entry name" value="MOLYBDOPTERIN BIOSYNTHESIS PROTEIN"/>
    <property type="match status" value="1"/>
</dbReference>
<dbReference type="Pfam" id="PF00994">
    <property type="entry name" value="MoCF_biosynth"/>
    <property type="match status" value="1"/>
</dbReference>
<keyword evidence="9 11" id="KW-0501">Molybdenum cofactor biosynthesis</keyword>
<keyword evidence="5 11" id="KW-0500">Molybdenum</keyword>
<comment type="pathway">
    <text evidence="3 11">Cofactor biosynthesis; molybdopterin biosynthesis.</text>
</comment>
<dbReference type="GO" id="GO:0061599">
    <property type="term" value="F:molybdopterin molybdotransferase activity"/>
    <property type="evidence" value="ECO:0007669"/>
    <property type="project" value="UniProtKB-UniRule"/>
</dbReference>
<organism evidence="13 14">
    <name type="scientific">Gordonia insulae</name>
    <dbReference type="NCBI Taxonomy" id="2420509"/>
    <lineage>
        <taxon>Bacteria</taxon>
        <taxon>Bacillati</taxon>
        <taxon>Actinomycetota</taxon>
        <taxon>Actinomycetes</taxon>
        <taxon>Mycobacteriales</taxon>
        <taxon>Gordoniaceae</taxon>
        <taxon>Gordonia</taxon>
    </lineage>
</organism>
<dbReference type="InterPro" id="IPR036135">
    <property type="entry name" value="MoeA_linker/N_sf"/>
</dbReference>
<dbReference type="Gene3D" id="2.170.190.11">
    <property type="entry name" value="Molybdopterin biosynthesis moea protein, domain 3"/>
    <property type="match status" value="1"/>
</dbReference>
<dbReference type="Gene3D" id="3.90.105.10">
    <property type="entry name" value="Molybdopterin biosynthesis moea protein, domain 2"/>
    <property type="match status" value="1"/>
</dbReference>
<dbReference type="SUPFAM" id="SSF63882">
    <property type="entry name" value="MoeA N-terminal region -like"/>
    <property type="match status" value="1"/>
</dbReference>
<feature type="domain" description="MoaB/Mog" evidence="12">
    <location>
        <begin position="187"/>
        <end position="329"/>
    </location>
</feature>
<evidence type="ECO:0000256" key="6">
    <source>
        <dbReference type="ARBA" id="ARBA00022679"/>
    </source>
</evidence>
<comment type="cofactor">
    <cofactor evidence="1 11">
        <name>Mg(2+)</name>
        <dbReference type="ChEBI" id="CHEBI:18420"/>
    </cofactor>
</comment>
<keyword evidence="6 11" id="KW-0808">Transferase</keyword>
<dbReference type="NCBIfam" id="NF045515">
    <property type="entry name" value="Glp_gephyrin"/>
    <property type="match status" value="1"/>
</dbReference>
<dbReference type="InterPro" id="IPR005110">
    <property type="entry name" value="MoeA_linker/N"/>
</dbReference>
<comment type="function">
    <text evidence="2 11">Catalyzes the insertion of molybdate into adenylated molybdopterin with the concomitant release of AMP.</text>
</comment>
<reference evidence="13 14" key="1">
    <citation type="submission" date="2018-11" db="EMBL/GenBank/DDBJ databases">
        <title>Gordonia insulae sp. nov., isolated from an island soil.</title>
        <authorList>
            <person name="Kim Y.S."/>
            <person name="Kim S.B."/>
        </authorList>
    </citation>
    <scope>NUCLEOTIDE SEQUENCE [LARGE SCALE GENOMIC DNA]</scope>
    <source>
        <strain evidence="13 14">MMS17-SY073</strain>
    </source>
</reference>
<evidence type="ECO:0000256" key="9">
    <source>
        <dbReference type="ARBA" id="ARBA00023150"/>
    </source>
</evidence>
<evidence type="ECO:0000256" key="8">
    <source>
        <dbReference type="ARBA" id="ARBA00022842"/>
    </source>
</evidence>
<dbReference type="InterPro" id="IPR038987">
    <property type="entry name" value="MoeA-like"/>
</dbReference>
<keyword evidence="14" id="KW-1185">Reference proteome</keyword>
<dbReference type="CDD" id="cd00887">
    <property type="entry name" value="MoeA"/>
    <property type="match status" value="1"/>
</dbReference>
<dbReference type="Pfam" id="PF03453">
    <property type="entry name" value="MoeA_N"/>
    <property type="match status" value="1"/>
</dbReference>
<dbReference type="PANTHER" id="PTHR10192:SF5">
    <property type="entry name" value="GEPHYRIN"/>
    <property type="match status" value="1"/>
</dbReference>
<evidence type="ECO:0000256" key="3">
    <source>
        <dbReference type="ARBA" id="ARBA00005046"/>
    </source>
</evidence>
<dbReference type="Gene3D" id="2.40.340.10">
    <property type="entry name" value="MoeA, C-terminal, domain IV"/>
    <property type="match status" value="1"/>
</dbReference>
<dbReference type="FunFam" id="2.170.190.11:FF:000001">
    <property type="entry name" value="Molybdopterin molybdenumtransferase"/>
    <property type="match status" value="1"/>
</dbReference>
<proteinExistence type="inferred from homology"/>
<dbReference type="InterPro" id="IPR036688">
    <property type="entry name" value="MoeA_C_domain_IV_sf"/>
</dbReference>
<keyword evidence="8 11" id="KW-0460">Magnesium</keyword>
<dbReference type="Proteomes" id="UP000271469">
    <property type="component" value="Chromosome"/>
</dbReference>
<dbReference type="AlphaFoldDB" id="A0A3G8JNW0"/>
<name>A0A3G8JNW0_9ACTN</name>
<dbReference type="SUPFAM" id="SSF53218">
    <property type="entry name" value="Molybdenum cofactor biosynthesis proteins"/>
    <property type="match status" value="1"/>
</dbReference>
<evidence type="ECO:0000313" key="14">
    <source>
        <dbReference type="Proteomes" id="UP000271469"/>
    </source>
</evidence>
<dbReference type="EMBL" id="CP033972">
    <property type="protein sequence ID" value="AZG46192.1"/>
    <property type="molecule type" value="Genomic_DNA"/>
</dbReference>
<evidence type="ECO:0000256" key="10">
    <source>
        <dbReference type="ARBA" id="ARBA00047317"/>
    </source>
</evidence>
<dbReference type="KEGG" id="gom:D7316_02793"/>